<dbReference type="GO" id="GO:0050660">
    <property type="term" value="F:flavin adenine dinucleotide binding"/>
    <property type="evidence" value="ECO:0007669"/>
    <property type="project" value="InterPro"/>
</dbReference>
<dbReference type="PANTHER" id="PTHR43513">
    <property type="entry name" value="DIHYDROOROTATE DEHYDROGENASE B (NAD(+)), ELECTRON TRANSFER SUBUNIT"/>
    <property type="match status" value="1"/>
</dbReference>
<dbReference type="GO" id="GO:0006221">
    <property type="term" value="P:pyrimidine nucleotide biosynthetic process"/>
    <property type="evidence" value="ECO:0007669"/>
    <property type="project" value="InterPro"/>
</dbReference>
<dbReference type="InterPro" id="IPR017927">
    <property type="entry name" value="FAD-bd_FR_type"/>
</dbReference>
<dbReference type="Pfam" id="PF00970">
    <property type="entry name" value="FAD_binding_6"/>
    <property type="match status" value="1"/>
</dbReference>
<dbReference type="SUPFAM" id="SSF63380">
    <property type="entry name" value="Riboflavin synthase domain-like"/>
    <property type="match status" value="1"/>
</dbReference>
<keyword evidence="1" id="KW-0001">2Fe-2S</keyword>
<dbReference type="Pfam" id="PF00175">
    <property type="entry name" value="NAD_binding_1"/>
    <property type="match status" value="1"/>
</dbReference>
<dbReference type="Pfam" id="PF10418">
    <property type="entry name" value="DHODB_Fe-S_bind"/>
    <property type="match status" value="1"/>
</dbReference>
<organism evidence="3 4">
    <name type="scientific">Candidatus Muproteobacteria bacterium RBG_16_65_34</name>
    <dbReference type="NCBI Taxonomy" id="1817760"/>
    <lineage>
        <taxon>Bacteria</taxon>
        <taxon>Pseudomonadati</taxon>
        <taxon>Pseudomonadota</taxon>
        <taxon>Candidatus Muproteobacteria</taxon>
    </lineage>
</organism>
<keyword evidence="1" id="KW-0411">Iron-sulfur</keyword>
<dbReference type="InterPro" id="IPR039261">
    <property type="entry name" value="FNR_nucleotide-bd"/>
</dbReference>
<dbReference type="SUPFAM" id="SSF52343">
    <property type="entry name" value="Ferredoxin reductase-like, C-terminal NADP-linked domain"/>
    <property type="match status" value="1"/>
</dbReference>
<name>A0A1F6TRT5_9PROT</name>
<gene>
    <name evidence="3" type="ORF">A2151_01180</name>
</gene>
<dbReference type="Gene3D" id="2.40.30.10">
    <property type="entry name" value="Translation factors"/>
    <property type="match status" value="1"/>
</dbReference>
<evidence type="ECO:0000256" key="1">
    <source>
        <dbReference type="PIRSR" id="PIRSR006816-2"/>
    </source>
</evidence>
<comment type="caution">
    <text evidence="3">The sequence shown here is derived from an EMBL/GenBank/DDBJ whole genome shotgun (WGS) entry which is preliminary data.</text>
</comment>
<dbReference type="EMBL" id="MFSU01000046">
    <property type="protein sequence ID" value="OGI47785.1"/>
    <property type="molecule type" value="Genomic_DNA"/>
</dbReference>
<feature type="binding site" evidence="1">
    <location>
        <position position="251"/>
    </location>
    <ligand>
        <name>[2Fe-2S] cluster</name>
        <dbReference type="ChEBI" id="CHEBI:190135"/>
    </ligand>
</feature>
<dbReference type="GO" id="GO:0051537">
    <property type="term" value="F:2 iron, 2 sulfur cluster binding"/>
    <property type="evidence" value="ECO:0007669"/>
    <property type="project" value="UniProtKB-KW"/>
</dbReference>
<feature type="binding site" evidence="1">
    <location>
        <position position="267"/>
    </location>
    <ligand>
        <name>[2Fe-2S] cluster</name>
        <dbReference type="ChEBI" id="CHEBI:190135"/>
    </ligand>
</feature>
<feature type="binding site" evidence="1">
    <location>
        <position position="256"/>
    </location>
    <ligand>
        <name>[2Fe-2S] cluster</name>
        <dbReference type="ChEBI" id="CHEBI:190135"/>
    </ligand>
</feature>
<dbReference type="GO" id="GO:0016491">
    <property type="term" value="F:oxidoreductase activity"/>
    <property type="evidence" value="ECO:0007669"/>
    <property type="project" value="InterPro"/>
</dbReference>
<dbReference type="InterPro" id="IPR019480">
    <property type="entry name" value="Dihydroorotate_DH_Fe-S-bd"/>
</dbReference>
<evidence type="ECO:0000259" key="2">
    <source>
        <dbReference type="PROSITE" id="PS51384"/>
    </source>
</evidence>
<feature type="binding site" evidence="1">
    <location>
        <position position="259"/>
    </location>
    <ligand>
        <name>[2Fe-2S] cluster</name>
        <dbReference type="ChEBI" id="CHEBI:190135"/>
    </ligand>
</feature>
<dbReference type="InterPro" id="IPR017938">
    <property type="entry name" value="Riboflavin_synthase-like_b-brl"/>
</dbReference>
<dbReference type="PRINTS" id="PR00406">
    <property type="entry name" value="CYTB5RDTASE"/>
</dbReference>
<dbReference type="CDD" id="cd06221">
    <property type="entry name" value="sulfite_reductase_like"/>
    <property type="match status" value="1"/>
</dbReference>
<feature type="domain" description="FAD-binding FR-type" evidence="2">
    <location>
        <begin position="15"/>
        <end position="115"/>
    </location>
</feature>
<dbReference type="GO" id="GO:0046872">
    <property type="term" value="F:metal ion binding"/>
    <property type="evidence" value="ECO:0007669"/>
    <property type="project" value="UniProtKB-KW"/>
</dbReference>
<evidence type="ECO:0000313" key="4">
    <source>
        <dbReference type="Proteomes" id="UP000178885"/>
    </source>
</evidence>
<reference evidence="3 4" key="1">
    <citation type="journal article" date="2016" name="Nat. Commun.">
        <title>Thousands of microbial genomes shed light on interconnected biogeochemical processes in an aquifer system.</title>
        <authorList>
            <person name="Anantharaman K."/>
            <person name="Brown C.T."/>
            <person name="Hug L.A."/>
            <person name="Sharon I."/>
            <person name="Castelle C.J."/>
            <person name="Probst A.J."/>
            <person name="Thomas B.C."/>
            <person name="Singh A."/>
            <person name="Wilkins M.J."/>
            <person name="Karaoz U."/>
            <person name="Brodie E.L."/>
            <person name="Williams K.H."/>
            <person name="Hubbard S.S."/>
            <person name="Banfield J.F."/>
        </authorList>
    </citation>
    <scope>NUCLEOTIDE SEQUENCE [LARGE SCALE GENOMIC DNA]</scope>
</reference>
<dbReference type="STRING" id="1817760.A2151_01180"/>
<keyword evidence="1" id="KW-0479">Metal-binding</keyword>
<dbReference type="InterPro" id="IPR050353">
    <property type="entry name" value="PyrK_electron_transfer"/>
</dbReference>
<dbReference type="InterPro" id="IPR012165">
    <property type="entry name" value="Cyt_c3_hydrogenase_gsu"/>
</dbReference>
<dbReference type="PIRSF" id="PIRSF006816">
    <property type="entry name" value="Cyc3_hyd_g"/>
    <property type="match status" value="1"/>
</dbReference>
<dbReference type="InterPro" id="IPR001433">
    <property type="entry name" value="OxRdtase_FAD/NAD-bd"/>
</dbReference>
<dbReference type="PANTHER" id="PTHR43513:SF1">
    <property type="entry name" value="ANAEROBIC SULFITE REDUCTASE SUBUNIT B"/>
    <property type="match status" value="1"/>
</dbReference>
<dbReference type="Gene3D" id="3.40.50.80">
    <property type="entry name" value="Nucleotide-binding domain of ferredoxin-NADP reductase (FNR) module"/>
    <property type="match status" value="1"/>
</dbReference>
<dbReference type="PROSITE" id="PS51384">
    <property type="entry name" value="FAD_FR"/>
    <property type="match status" value="1"/>
</dbReference>
<protein>
    <submittedName>
        <fullName evidence="3">Ni/Fe hydrogenase subunit gamma</fullName>
    </submittedName>
</protein>
<comment type="cofactor">
    <cofactor evidence="1">
        <name>[2Fe-2S] cluster</name>
        <dbReference type="ChEBI" id="CHEBI:190135"/>
    </cofactor>
    <text evidence="1">Binds 1 [2Fe-2S] cluster per subunit.</text>
</comment>
<accession>A0A1F6TRT5</accession>
<sequence length="287" mass="32222">MGSGSSFRTPHSALRIPAQAEIVERVPESRTIFTLRLRFTDPQRHTAYRFAPGQFNMVYLYGVGEVAISIVSDPEDEHLFDHTIRIVGRVTQALARLKAGDRLGIRGPFGRGWPLREAEGRDVMIVTGGLGCAPSVSVINYVMRRRSRFGRLVIMQGVKHADDLIWRSRYDQWSRSPDTQVLIAADRGVALWPWHVGPVTELFAQAQIDPVRTVAMMCGPQVMMQVAADHLIQRGVPEGDLWFSMERNMQCAVGHCGHCQYGEKFVCKDGPVFSYPELRALLNVKGF</sequence>
<proteinExistence type="predicted"/>
<dbReference type="AlphaFoldDB" id="A0A1F6TRT5"/>
<keyword evidence="1" id="KW-0408">Iron</keyword>
<evidence type="ECO:0000313" key="3">
    <source>
        <dbReference type="EMBL" id="OGI47785.1"/>
    </source>
</evidence>
<dbReference type="InterPro" id="IPR008333">
    <property type="entry name" value="Cbr1-like_FAD-bd_dom"/>
</dbReference>
<dbReference type="Proteomes" id="UP000178885">
    <property type="component" value="Unassembled WGS sequence"/>
</dbReference>